<dbReference type="OrthoDB" id="125906at2759"/>
<name>A0A2I0T1G6_LIMLA</name>
<reference evidence="3" key="1">
    <citation type="submission" date="2017-11" db="EMBL/GenBank/DDBJ databases">
        <authorList>
            <person name="Lima N.C."/>
            <person name="Parody-Merino A.M."/>
            <person name="Battley P.F."/>
            <person name="Fidler A.E."/>
            <person name="Prosdocimi F."/>
        </authorList>
    </citation>
    <scope>NUCLEOTIDE SEQUENCE [LARGE SCALE GENOMIC DNA]</scope>
</reference>
<dbReference type="Proteomes" id="UP000233556">
    <property type="component" value="Unassembled WGS sequence"/>
</dbReference>
<feature type="domain" description="CCDC81 HU" evidence="1">
    <location>
        <begin position="62"/>
        <end position="133"/>
    </location>
</feature>
<dbReference type="InterPro" id="IPR040673">
    <property type="entry name" value="CCDC81_HU_dom_2"/>
</dbReference>
<evidence type="ECO:0000313" key="2">
    <source>
        <dbReference type="EMBL" id="PKU27638.1"/>
    </source>
</evidence>
<dbReference type="InterPro" id="IPR026295">
    <property type="entry name" value="CCD81"/>
</dbReference>
<dbReference type="AlphaFoldDB" id="A0A2I0T1G6"/>
<evidence type="ECO:0000313" key="3">
    <source>
        <dbReference type="Proteomes" id="UP000233556"/>
    </source>
</evidence>
<dbReference type="EMBL" id="KZ525386">
    <property type="protein sequence ID" value="PKU27638.1"/>
    <property type="molecule type" value="Genomic_DNA"/>
</dbReference>
<dbReference type="PANTHER" id="PTHR14362">
    <property type="entry name" value="COILED-COIL DOMAIN-CONTAINING PROTEIN 81"/>
    <property type="match status" value="1"/>
</dbReference>
<evidence type="ECO:0000259" key="1">
    <source>
        <dbReference type="Pfam" id="PF18289"/>
    </source>
</evidence>
<gene>
    <name evidence="2" type="ORF">llap_22058</name>
</gene>
<dbReference type="PANTHER" id="PTHR14362:SF2">
    <property type="entry name" value="COILED-COIL DOMAIN-CONTAINING PROTEIN 81"/>
    <property type="match status" value="1"/>
</dbReference>
<reference evidence="3" key="2">
    <citation type="submission" date="2017-12" db="EMBL/GenBank/DDBJ databases">
        <title>Genome sequence of the Bar-tailed Godwit (Limosa lapponica baueri).</title>
        <authorList>
            <person name="Lima N.C.B."/>
            <person name="Parody-Merino A.M."/>
            <person name="Battley P.F."/>
            <person name="Fidler A.E."/>
            <person name="Prosdocimi F."/>
        </authorList>
    </citation>
    <scope>NUCLEOTIDE SEQUENCE [LARGE SCALE GENOMIC DNA]</scope>
</reference>
<dbReference type="Pfam" id="PF18289">
    <property type="entry name" value="HU-CCDC81_euk_2"/>
    <property type="match status" value="1"/>
</dbReference>
<accession>A0A2I0T1G6</accession>
<dbReference type="GO" id="GO:0005815">
    <property type="term" value="C:microtubule organizing center"/>
    <property type="evidence" value="ECO:0007669"/>
    <property type="project" value="TreeGrafter"/>
</dbReference>
<proteinExistence type="predicted"/>
<keyword evidence="3" id="KW-1185">Reference proteome</keyword>
<organism evidence="2 3">
    <name type="scientific">Limosa lapponica baueri</name>
    <dbReference type="NCBI Taxonomy" id="1758121"/>
    <lineage>
        <taxon>Eukaryota</taxon>
        <taxon>Metazoa</taxon>
        <taxon>Chordata</taxon>
        <taxon>Craniata</taxon>
        <taxon>Vertebrata</taxon>
        <taxon>Euteleostomi</taxon>
        <taxon>Archelosauria</taxon>
        <taxon>Archosauria</taxon>
        <taxon>Dinosauria</taxon>
        <taxon>Saurischia</taxon>
        <taxon>Theropoda</taxon>
        <taxon>Coelurosauria</taxon>
        <taxon>Aves</taxon>
        <taxon>Neognathae</taxon>
        <taxon>Neoaves</taxon>
        <taxon>Charadriiformes</taxon>
        <taxon>Scolopacidae</taxon>
        <taxon>Limosa</taxon>
    </lineage>
</organism>
<protein>
    <submittedName>
        <fullName evidence="2">Coiled-coil domain-containing protein 81-like</fullName>
    </submittedName>
</protein>
<sequence length="172" mass="19548">MYNQAVRIPGLGTFAVVRKRVAGKEKDLVVVERPVFHLAKSTARDHDLRYACTDVPGHQHCEQLPYAQIASDNAVSESTVQLCLQRTIRLFHVCLENRKNVALIWRDVGMLIVQRKDVKMTFYVDFLKRLNGTEKMLQAVLEMPEMRDLVISRQDTAASQTSSGRVIILPGR</sequence>